<protein>
    <submittedName>
        <fullName evidence="1">Uncharacterized protein</fullName>
    </submittedName>
</protein>
<proteinExistence type="predicted"/>
<dbReference type="Proteomes" id="UP000030669">
    <property type="component" value="Unassembled WGS sequence"/>
</dbReference>
<dbReference type="OrthoDB" id="10643721at2759"/>
<reference evidence="1 2" key="1">
    <citation type="journal article" date="2012" name="Science">
        <title>The Paleozoic origin of enzymatic lignin decomposition reconstructed from 31 fungal genomes.</title>
        <authorList>
            <person name="Floudas D."/>
            <person name="Binder M."/>
            <person name="Riley R."/>
            <person name="Barry K."/>
            <person name="Blanchette R.A."/>
            <person name="Henrissat B."/>
            <person name="Martinez A.T."/>
            <person name="Otillar R."/>
            <person name="Spatafora J.W."/>
            <person name="Yadav J.S."/>
            <person name="Aerts A."/>
            <person name="Benoit I."/>
            <person name="Boyd A."/>
            <person name="Carlson A."/>
            <person name="Copeland A."/>
            <person name="Coutinho P.M."/>
            <person name="de Vries R.P."/>
            <person name="Ferreira P."/>
            <person name="Findley K."/>
            <person name="Foster B."/>
            <person name="Gaskell J."/>
            <person name="Glotzer D."/>
            <person name="Gorecki P."/>
            <person name="Heitman J."/>
            <person name="Hesse C."/>
            <person name="Hori C."/>
            <person name="Igarashi K."/>
            <person name="Jurgens J.A."/>
            <person name="Kallen N."/>
            <person name="Kersten P."/>
            <person name="Kohler A."/>
            <person name="Kuees U."/>
            <person name="Kumar T.K.A."/>
            <person name="Kuo A."/>
            <person name="LaButti K."/>
            <person name="Larrondo L.F."/>
            <person name="Lindquist E."/>
            <person name="Ling A."/>
            <person name="Lombard V."/>
            <person name="Lucas S."/>
            <person name="Lundell T."/>
            <person name="Martin R."/>
            <person name="McLaughlin D.J."/>
            <person name="Morgenstern I."/>
            <person name="Morin E."/>
            <person name="Murat C."/>
            <person name="Nagy L.G."/>
            <person name="Nolan M."/>
            <person name="Ohm R.A."/>
            <person name="Patyshakuliyeva A."/>
            <person name="Rokas A."/>
            <person name="Ruiz-Duenas F.J."/>
            <person name="Sabat G."/>
            <person name="Salamov A."/>
            <person name="Samejima M."/>
            <person name="Schmutz J."/>
            <person name="Slot J.C."/>
            <person name="St John F."/>
            <person name="Stenlid J."/>
            <person name="Sun H."/>
            <person name="Sun S."/>
            <person name="Syed K."/>
            <person name="Tsang A."/>
            <person name="Wiebenga A."/>
            <person name="Young D."/>
            <person name="Pisabarro A."/>
            <person name="Eastwood D.C."/>
            <person name="Martin F."/>
            <person name="Cullen D."/>
            <person name="Grigoriev I.V."/>
            <person name="Hibbett D.S."/>
        </authorList>
    </citation>
    <scope>NUCLEOTIDE SEQUENCE [LARGE SCALE GENOMIC DNA]</scope>
    <source>
        <strain evidence="1 2">ATCC 11539</strain>
    </source>
</reference>
<gene>
    <name evidence="1" type="ORF">GLOTRDRAFT_129683</name>
</gene>
<evidence type="ECO:0000313" key="1">
    <source>
        <dbReference type="EMBL" id="EPQ55409.1"/>
    </source>
</evidence>
<accession>S7RR61</accession>
<name>S7RR61_GLOTA</name>
<dbReference type="HOGENOM" id="CLU_1360533_0_0_1"/>
<dbReference type="KEGG" id="gtr:GLOTRDRAFT_129683"/>
<dbReference type="AlphaFoldDB" id="S7RR61"/>
<evidence type="ECO:0000313" key="2">
    <source>
        <dbReference type="Proteomes" id="UP000030669"/>
    </source>
</evidence>
<dbReference type="RefSeq" id="XP_007866534.1">
    <property type="nucleotide sequence ID" value="XM_007868343.1"/>
</dbReference>
<dbReference type="EMBL" id="KB469302">
    <property type="protein sequence ID" value="EPQ55409.1"/>
    <property type="molecule type" value="Genomic_DNA"/>
</dbReference>
<keyword evidence="2" id="KW-1185">Reference proteome</keyword>
<dbReference type="GeneID" id="19301988"/>
<organism evidence="1 2">
    <name type="scientific">Gloeophyllum trabeum (strain ATCC 11539 / FP-39264 / Madison 617)</name>
    <name type="common">Brown rot fungus</name>
    <dbReference type="NCBI Taxonomy" id="670483"/>
    <lineage>
        <taxon>Eukaryota</taxon>
        <taxon>Fungi</taxon>
        <taxon>Dikarya</taxon>
        <taxon>Basidiomycota</taxon>
        <taxon>Agaricomycotina</taxon>
        <taxon>Agaricomycetes</taxon>
        <taxon>Gloeophyllales</taxon>
        <taxon>Gloeophyllaceae</taxon>
        <taxon>Gloeophyllum</taxon>
    </lineage>
</organism>
<sequence length="201" mass="23366">MSYIHSILRLCTSVKDIALCGCFRTEYVEELTAAMPVSLERLWPAYSLHHFAGSIINGASAKEILFADWGHEKTAVWSYMRECWYETLRRLYRHWDAFERAIRRELDTAPTATLEEIGVHYAEEPSEADLVARAVPCKYRRPTYNPRYTQVDEWVYRPIPPGGDRLAILHAEWEHEHDNVAVGSVKAYDFRSQCRLGPKFL</sequence>